<protein>
    <recommendedName>
        <fullName evidence="4">Aspartyl-phosphate phosphatase Spo0E family protein</fullName>
    </recommendedName>
</protein>
<dbReference type="RefSeq" id="WP_218093689.1">
    <property type="nucleotide sequence ID" value="NZ_CAJVAS010000019.1"/>
</dbReference>
<dbReference type="Proteomes" id="UP000693672">
    <property type="component" value="Unassembled WGS sequence"/>
</dbReference>
<evidence type="ECO:0000256" key="1">
    <source>
        <dbReference type="SAM" id="MobiDB-lite"/>
    </source>
</evidence>
<evidence type="ECO:0008006" key="4">
    <source>
        <dbReference type="Google" id="ProtNLM"/>
    </source>
</evidence>
<evidence type="ECO:0000313" key="3">
    <source>
        <dbReference type="Proteomes" id="UP000693672"/>
    </source>
</evidence>
<evidence type="ECO:0000313" key="2">
    <source>
        <dbReference type="EMBL" id="CAG7638552.1"/>
    </source>
</evidence>
<organism evidence="2 3">
    <name type="scientific">Paenibacillus solanacearum</name>
    <dbReference type="NCBI Taxonomy" id="2048548"/>
    <lineage>
        <taxon>Bacteria</taxon>
        <taxon>Bacillati</taxon>
        <taxon>Bacillota</taxon>
        <taxon>Bacilli</taxon>
        <taxon>Bacillales</taxon>
        <taxon>Paenibacillaceae</taxon>
        <taxon>Paenibacillus</taxon>
    </lineage>
</organism>
<dbReference type="EMBL" id="CAJVAS010000019">
    <property type="protein sequence ID" value="CAG7638552.1"/>
    <property type="molecule type" value="Genomic_DNA"/>
</dbReference>
<accession>A0A916K3T4</accession>
<reference evidence="2" key="1">
    <citation type="submission" date="2021-06" db="EMBL/GenBank/DDBJ databases">
        <authorList>
            <person name="Criscuolo A."/>
        </authorList>
    </citation>
    <scope>NUCLEOTIDE SEQUENCE</scope>
    <source>
        <strain evidence="2">CIP111600</strain>
    </source>
</reference>
<dbReference type="AlphaFoldDB" id="A0A916K3T4"/>
<name>A0A916K3T4_9BACL</name>
<comment type="caution">
    <text evidence="2">The sequence shown here is derived from an EMBL/GenBank/DDBJ whole genome shotgun (WGS) entry which is preliminary data.</text>
</comment>
<dbReference type="Pfam" id="PF09388">
    <property type="entry name" value="SpoOE-like"/>
    <property type="match status" value="1"/>
</dbReference>
<proteinExistence type="predicted"/>
<dbReference type="GO" id="GO:0043937">
    <property type="term" value="P:regulation of sporulation"/>
    <property type="evidence" value="ECO:0007669"/>
    <property type="project" value="InterPro"/>
</dbReference>
<dbReference type="InterPro" id="IPR018540">
    <property type="entry name" value="Spo0E-like"/>
</dbReference>
<keyword evidence="3" id="KW-1185">Reference proteome</keyword>
<gene>
    <name evidence="2" type="ORF">PAESOLCIP111_03953</name>
</gene>
<feature type="region of interest" description="Disordered" evidence="1">
    <location>
        <begin position="48"/>
        <end position="67"/>
    </location>
</feature>
<sequence length="67" mass="7853">MKRSIERKLERVRKDLNEMAETRGIQDPLVLQQSQFLDELVNRFLRQQHGKKAIPRPTGRTKGLPLS</sequence>